<dbReference type="EMBL" id="JBHSCY010000002">
    <property type="protein sequence ID" value="MFC4269314.1"/>
    <property type="molecule type" value="Genomic_DNA"/>
</dbReference>
<proteinExistence type="predicted"/>
<organism evidence="3 4">
    <name type="scientific">Polaribacter marinivivus</name>
    <dbReference type="NCBI Taxonomy" id="1524260"/>
    <lineage>
        <taxon>Bacteria</taxon>
        <taxon>Pseudomonadati</taxon>
        <taxon>Bacteroidota</taxon>
        <taxon>Flavobacteriia</taxon>
        <taxon>Flavobacteriales</taxon>
        <taxon>Flavobacteriaceae</taxon>
    </lineage>
</organism>
<accession>A0ABV8RDE9</accession>
<feature type="transmembrane region" description="Helical" evidence="1">
    <location>
        <begin position="117"/>
        <end position="143"/>
    </location>
</feature>
<dbReference type="RefSeq" id="WP_377410343.1">
    <property type="nucleotide sequence ID" value="NZ_JBHSCY010000002.1"/>
</dbReference>
<name>A0ABV8RDE9_9FLAO</name>
<feature type="transmembrane region" description="Helical" evidence="1">
    <location>
        <begin position="84"/>
        <end position="105"/>
    </location>
</feature>
<keyword evidence="4" id="KW-1185">Reference proteome</keyword>
<evidence type="ECO:0000259" key="2">
    <source>
        <dbReference type="PROSITE" id="PS50930"/>
    </source>
</evidence>
<feature type="domain" description="HTH LytTR-type" evidence="2">
    <location>
        <begin position="158"/>
        <end position="263"/>
    </location>
</feature>
<keyword evidence="3" id="KW-0238">DNA-binding</keyword>
<dbReference type="Pfam" id="PF04397">
    <property type="entry name" value="LytTR"/>
    <property type="match status" value="1"/>
</dbReference>
<evidence type="ECO:0000256" key="1">
    <source>
        <dbReference type="SAM" id="Phobius"/>
    </source>
</evidence>
<gene>
    <name evidence="3" type="ORF">ACFOWD_10380</name>
</gene>
<feature type="transmembrane region" description="Helical" evidence="1">
    <location>
        <begin position="52"/>
        <end position="72"/>
    </location>
</feature>
<dbReference type="InterPro" id="IPR007492">
    <property type="entry name" value="LytTR_DNA-bd_dom"/>
</dbReference>
<dbReference type="PROSITE" id="PS50930">
    <property type="entry name" value="HTH_LYTTR"/>
    <property type="match status" value="1"/>
</dbReference>
<sequence length="266" mass="31170">MLQHKYPFDSSIKHHIIIALGLALWIFIFLYFTEPLDVNEFGDTEKLIYMPLYGLLGAFCYLLFLPIQNYLYQKNDQHWFVKTELLFFLIFIIVSIVAARLFYLYVIVPGEPYPYTLWYHLTSVIFPALLTILPIVIFGRFAFGKYKNKKIQDQKIEIKGEGNYEGLRILLNDLICIQSSDNYIEVFCISGNDVKKTLIRNKLSKIADDFPELLRTHRSFIINPYHFKQWKTEKGKLFAELSSSIFIPISNTYKTEVKSVLNSTTE</sequence>
<feature type="transmembrane region" description="Helical" evidence="1">
    <location>
        <begin position="12"/>
        <end position="32"/>
    </location>
</feature>
<keyword evidence="1" id="KW-1133">Transmembrane helix</keyword>
<dbReference type="Proteomes" id="UP001595826">
    <property type="component" value="Unassembled WGS sequence"/>
</dbReference>
<comment type="caution">
    <text evidence="3">The sequence shown here is derived from an EMBL/GenBank/DDBJ whole genome shotgun (WGS) entry which is preliminary data.</text>
</comment>
<evidence type="ECO:0000313" key="3">
    <source>
        <dbReference type="EMBL" id="MFC4269314.1"/>
    </source>
</evidence>
<reference evidence="4" key="1">
    <citation type="journal article" date="2019" name="Int. J. Syst. Evol. Microbiol.">
        <title>The Global Catalogue of Microorganisms (GCM) 10K type strain sequencing project: providing services to taxonomists for standard genome sequencing and annotation.</title>
        <authorList>
            <consortium name="The Broad Institute Genomics Platform"/>
            <consortium name="The Broad Institute Genome Sequencing Center for Infectious Disease"/>
            <person name="Wu L."/>
            <person name="Ma J."/>
        </authorList>
    </citation>
    <scope>NUCLEOTIDE SEQUENCE [LARGE SCALE GENOMIC DNA]</scope>
    <source>
        <strain evidence="4">CECT 8655</strain>
    </source>
</reference>
<evidence type="ECO:0000313" key="4">
    <source>
        <dbReference type="Proteomes" id="UP001595826"/>
    </source>
</evidence>
<keyword evidence="1" id="KW-0812">Transmembrane</keyword>
<dbReference type="GO" id="GO:0003677">
    <property type="term" value="F:DNA binding"/>
    <property type="evidence" value="ECO:0007669"/>
    <property type="project" value="UniProtKB-KW"/>
</dbReference>
<dbReference type="SMART" id="SM00850">
    <property type="entry name" value="LytTR"/>
    <property type="match status" value="1"/>
</dbReference>
<protein>
    <submittedName>
        <fullName evidence="3">LytTR family transcriptional regulator DNA-binding domain-containing protein</fullName>
    </submittedName>
</protein>
<keyword evidence="1" id="KW-0472">Membrane</keyword>
<dbReference type="Gene3D" id="2.40.50.1020">
    <property type="entry name" value="LytTr DNA-binding domain"/>
    <property type="match status" value="1"/>
</dbReference>